<organism evidence="2 3">
    <name type="scientific">Saccharopolyspora halophila</name>
    <dbReference type="NCBI Taxonomy" id="405551"/>
    <lineage>
        <taxon>Bacteria</taxon>
        <taxon>Bacillati</taxon>
        <taxon>Actinomycetota</taxon>
        <taxon>Actinomycetes</taxon>
        <taxon>Pseudonocardiales</taxon>
        <taxon>Pseudonocardiaceae</taxon>
        <taxon>Saccharopolyspora</taxon>
    </lineage>
</organism>
<dbReference type="InterPro" id="IPR013113">
    <property type="entry name" value="SIP_FAD-bd"/>
</dbReference>
<dbReference type="PROSITE" id="PS51384">
    <property type="entry name" value="FAD_FR"/>
    <property type="match status" value="1"/>
</dbReference>
<dbReference type="CDD" id="cd06193">
    <property type="entry name" value="siderophore_interacting"/>
    <property type="match status" value="1"/>
</dbReference>
<dbReference type="InterPro" id="IPR017927">
    <property type="entry name" value="FAD-bd_FR_type"/>
</dbReference>
<evidence type="ECO:0000313" key="3">
    <source>
        <dbReference type="Proteomes" id="UP001501218"/>
    </source>
</evidence>
<keyword evidence="3" id="KW-1185">Reference proteome</keyword>
<dbReference type="Pfam" id="PF04954">
    <property type="entry name" value="SIP"/>
    <property type="match status" value="1"/>
</dbReference>
<dbReference type="SUPFAM" id="SSF63380">
    <property type="entry name" value="Riboflavin synthase domain-like"/>
    <property type="match status" value="1"/>
</dbReference>
<dbReference type="InterPro" id="IPR017938">
    <property type="entry name" value="Riboflavin_synthase-like_b-brl"/>
</dbReference>
<accession>A0ABN3GRA1</accession>
<protein>
    <submittedName>
        <fullName evidence="2">Siderophore-interacting protein</fullName>
    </submittedName>
</protein>
<comment type="caution">
    <text evidence="2">The sequence shown here is derived from an EMBL/GenBank/DDBJ whole genome shotgun (WGS) entry which is preliminary data.</text>
</comment>
<sequence length="260" mass="29237">MTNAQARQRRARSRYRLLEIRRTEWITPRMVRVVLGGEELADFVSNGSDQRIKLCLPQPGQPMPLGRTRAEVFALPREQQPRQRTYTVRWFDAERLELAIDFVVHDHEGPGGKWATETEPGDEIVTIGPSMAYDPQPDADPLVLVGDETALPAMSAILEELPAGARVEVFAEVADAAEQQRVTSAADVTWHWLHRDGTPAGESDLLPVAIREADLGPDPHLWIGAEAETVHALREHCQQQLGLDRRRLYALNYWRKGTEG</sequence>
<dbReference type="InterPro" id="IPR039261">
    <property type="entry name" value="FNR_nucleotide-bd"/>
</dbReference>
<dbReference type="InterPro" id="IPR007037">
    <property type="entry name" value="SIP_rossman_dom"/>
</dbReference>
<dbReference type="Gene3D" id="2.40.30.10">
    <property type="entry name" value="Translation factors"/>
    <property type="match status" value="1"/>
</dbReference>
<reference evidence="2 3" key="1">
    <citation type="journal article" date="2019" name="Int. J. Syst. Evol. Microbiol.">
        <title>The Global Catalogue of Microorganisms (GCM) 10K type strain sequencing project: providing services to taxonomists for standard genome sequencing and annotation.</title>
        <authorList>
            <consortium name="The Broad Institute Genomics Platform"/>
            <consortium name="The Broad Institute Genome Sequencing Center for Infectious Disease"/>
            <person name="Wu L."/>
            <person name="Ma J."/>
        </authorList>
    </citation>
    <scope>NUCLEOTIDE SEQUENCE [LARGE SCALE GENOMIC DNA]</scope>
    <source>
        <strain evidence="2 3">JCM 16221</strain>
    </source>
</reference>
<evidence type="ECO:0000313" key="2">
    <source>
        <dbReference type="EMBL" id="GAA2358855.1"/>
    </source>
</evidence>
<proteinExistence type="predicted"/>
<dbReference type="Gene3D" id="3.40.50.80">
    <property type="entry name" value="Nucleotide-binding domain of ferredoxin-NADP reductase (FNR) module"/>
    <property type="match status" value="1"/>
</dbReference>
<dbReference type="Pfam" id="PF08021">
    <property type="entry name" value="FAD_binding_9"/>
    <property type="match status" value="1"/>
</dbReference>
<dbReference type="EMBL" id="BAAARA010000020">
    <property type="protein sequence ID" value="GAA2358855.1"/>
    <property type="molecule type" value="Genomic_DNA"/>
</dbReference>
<evidence type="ECO:0000259" key="1">
    <source>
        <dbReference type="PROSITE" id="PS51384"/>
    </source>
</evidence>
<dbReference type="Proteomes" id="UP001501218">
    <property type="component" value="Unassembled WGS sequence"/>
</dbReference>
<dbReference type="PANTHER" id="PTHR30157">
    <property type="entry name" value="FERRIC REDUCTASE, NADPH-DEPENDENT"/>
    <property type="match status" value="1"/>
</dbReference>
<dbReference type="PANTHER" id="PTHR30157:SF0">
    <property type="entry name" value="NADPH-DEPENDENT FERRIC-CHELATE REDUCTASE"/>
    <property type="match status" value="1"/>
</dbReference>
<name>A0ABN3GRA1_9PSEU</name>
<dbReference type="RefSeq" id="WP_344135582.1">
    <property type="nucleotide sequence ID" value="NZ_BAAARA010000020.1"/>
</dbReference>
<feature type="domain" description="FAD-binding FR-type" evidence="1">
    <location>
        <begin position="13"/>
        <end position="136"/>
    </location>
</feature>
<dbReference type="InterPro" id="IPR039374">
    <property type="entry name" value="SIP_fam"/>
</dbReference>
<gene>
    <name evidence="2" type="ORF">GCM10009854_41730</name>
</gene>